<dbReference type="InterPro" id="IPR032710">
    <property type="entry name" value="NTF2-like_dom_sf"/>
</dbReference>
<evidence type="ECO:0008006" key="3">
    <source>
        <dbReference type="Google" id="ProtNLM"/>
    </source>
</evidence>
<dbReference type="Gene3D" id="3.10.450.50">
    <property type="match status" value="1"/>
</dbReference>
<gene>
    <name evidence="1" type="ordered locus">KQS_07030</name>
</gene>
<name>H8XQR7_FLAIG</name>
<dbReference type="RefSeq" id="WP_014388490.1">
    <property type="nucleotide sequence ID" value="NC_017025.1"/>
</dbReference>
<dbReference type="HOGENOM" id="CLU_1893577_0_0_10"/>
<dbReference type="Proteomes" id="UP000007599">
    <property type="component" value="Chromosome I"/>
</dbReference>
<reference evidence="2" key="2">
    <citation type="submission" date="2012-03" db="EMBL/GenBank/DDBJ databases">
        <title>Complete genome sequence of Flavobacterium indicum GPTSA100-9T, isolated from warm spring water.</title>
        <authorList>
            <person name="Barbier P."/>
            <person name="Houel A."/>
            <person name="Loux V."/>
            <person name="Poulain J."/>
            <person name="Bernardet J.-F."/>
            <person name="Touchon M."/>
            <person name="Duchaud E."/>
        </authorList>
    </citation>
    <scope>NUCLEOTIDE SEQUENCE [LARGE SCALE GENOMIC DNA]</scope>
    <source>
        <strain evidence="2">DSM 17447 / CIP 109464 / GPTSA100-9</strain>
    </source>
</reference>
<dbReference type="eggNOG" id="COG3631">
    <property type="taxonomic scope" value="Bacteria"/>
</dbReference>
<dbReference type="PATRIC" id="fig|1094466.5.peg.1384"/>
<organism evidence="1 2">
    <name type="scientific">Flavobacterium indicum (strain DSM 17447 / CIP 109464 / GPTSA100-9)</name>
    <dbReference type="NCBI Taxonomy" id="1094466"/>
    <lineage>
        <taxon>Bacteria</taxon>
        <taxon>Pseudomonadati</taxon>
        <taxon>Bacteroidota</taxon>
        <taxon>Flavobacteriia</taxon>
        <taxon>Flavobacteriales</taxon>
        <taxon>Flavobacteriaceae</taxon>
        <taxon>Flavobacterium</taxon>
    </lineage>
</organism>
<protein>
    <recommendedName>
        <fullName evidence="3">SnoaL-like domain-containing protein</fullName>
    </recommendedName>
</protein>
<evidence type="ECO:0000313" key="2">
    <source>
        <dbReference type="Proteomes" id="UP000007599"/>
    </source>
</evidence>
<dbReference type="OrthoDB" id="1452256at2"/>
<dbReference type="AlphaFoldDB" id="H8XQR7"/>
<sequence length="120" mass="14138">MTNKEIILEIYQNDGLRNRDFLNEVLLPQFEMEWQSSSDLTILDKNQILNLADELKGNYATSNIDINYLIEEENKICIAYKHFATTIENTRDFQLIARFITIWEFENGKILKGYQISKPT</sequence>
<keyword evidence="2" id="KW-1185">Reference proteome</keyword>
<evidence type="ECO:0000313" key="1">
    <source>
        <dbReference type="EMBL" id="CCG53365.1"/>
    </source>
</evidence>
<accession>H8XQR7</accession>
<dbReference type="SUPFAM" id="SSF54427">
    <property type="entry name" value="NTF2-like"/>
    <property type="match status" value="1"/>
</dbReference>
<dbReference type="EMBL" id="HE774682">
    <property type="protein sequence ID" value="CCG53365.1"/>
    <property type="molecule type" value="Genomic_DNA"/>
</dbReference>
<proteinExistence type="predicted"/>
<reference evidence="1 2" key="1">
    <citation type="journal article" date="2012" name="J. Bacteriol.">
        <title>Complete Genome Sequence of Flavobacterium indicum GPSTA100-9T, Isolated from Warm Spring Water.</title>
        <authorList>
            <person name="Barbier P."/>
            <person name="Houel A."/>
            <person name="Loux V."/>
            <person name="Poulain J."/>
            <person name="Bernardet J.F."/>
            <person name="Touchon M."/>
            <person name="Duchaud E."/>
        </authorList>
    </citation>
    <scope>NUCLEOTIDE SEQUENCE [LARGE SCALE GENOMIC DNA]</scope>
    <source>
        <strain evidence="2">DSM 17447 / CIP 109464 / GPTSA100-9</strain>
    </source>
</reference>
<dbReference type="KEGG" id="fin:KQS_07030"/>
<dbReference type="STRING" id="1094466.KQS_07030"/>